<feature type="signal peptide" evidence="1">
    <location>
        <begin position="1"/>
        <end position="22"/>
    </location>
</feature>
<reference evidence="2 3" key="1">
    <citation type="journal article" date="2011" name="J. Bacteriol.">
        <title>Complete genome sequences of two hemotropic Mycoplasmas, Mycoplasma haemofelis strain Ohio2 and Mycoplasma suis strain Illinois.</title>
        <authorList>
            <person name="Messick J.B."/>
            <person name="Santos A.P."/>
            <person name="Guimaraes A.M."/>
        </authorList>
    </citation>
    <scope>NUCLEOTIDE SEQUENCE [LARGE SCALE GENOMIC DNA]</scope>
    <source>
        <strain evidence="2 3">Ohio2</strain>
    </source>
</reference>
<evidence type="ECO:0000313" key="3">
    <source>
        <dbReference type="Proteomes" id="UP000007952"/>
    </source>
</evidence>
<protein>
    <recommendedName>
        <fullName evidence="4">Lipoprotein</fullName>
    </recommendedName>
</protein>
<organism evidence="2 3">
    <name type="scientific">Mycoplasma haemofelis (strain Ohio2)</name>
    <dbReference type="NCBI Taxonomy" id="859194"/>
    <lineage>
        <taxon>Bacteria</taxon>
        <taxon>Bacillati</taxon>
        <taxon>Mycoplasmatota</taxon>
        <taxon>Mollicutes</taxon>
        <taxon>Mycoplasmataceae</taxon>
        <taxon>Mycoplasma</taxon>
    </lineage>
</organism>
<dbReference type="BioCyc" id="MHAE859194:G1GR7-641-MONOMER"/>
<gene>
    <name evidence="2" type="ordered locus">MHF_0649</name>
</gene>
<dbReference type="Proteomes" id="UP000007952">
    <property type="component" value="Chromosome"/>
</dbReference>
<dbReference type="AlphaFoldDB" id="F6FI73"/>
<proteinExistence type="predicted"/>
<dbReference type="HOGENOM" id="CLU_087258_1_0_14"/>
<dbReference type="EMBL" id="CP002808">
    <property type="protein sequence ID" value="AEG72921.1"/>
    <property type="molecule type" value="Genomic_DNA"/>
</dbReference>
<reference key="2">
    <citation type="submission" date="2011-05" db="EMBL/GenBank/DDBJ databases">
        <title>The Genome of Mycoplasma haemofelis Strain Ohio2, a pathogenic hemoplasma of the cat.</title>
        <authorList>
            <person name="Santos A.P."/>
            <person name="Guimaraes A.M.S."/>
            <person name="SanMiguel P.J."/>
            <person name="Martin S.W."/>
            <person name="Messick J.B."/>
        </authorList>
    </citation>
    <scope>NUCLEOTIDE SEQUENCE</scope>
    <source>
        <strain>Ohio2</strain>
    </source>
</reference>
<name>F6FI73_MYCHI</name>
<evidence type="ECO:0000313" key="2">
    <source>
        <dbReference type="EMBL" id="AEG72921.1"/>
    </source>
</evidence>
<evidence type="ECO:0008006" key="4">
    <source>
        <dbReference type="Google" id="ProtNLM"/>
    </source>
</evidence>
<evidence type="ECO:0000256" key="1">
    <source>
        <dbReference type="SAM" id="SignalP"/>
    </source>
</evidence>
<dbReference type="KEGG" id="mhf:MHF_0649"/>
<sequence>MTPFSKVIAALTTAATSAAGFAAYKLFWDVGNWPFSKSLKGTLLSLEGSKDQAIWQTRFSKIKSNKSSLSTSLLAVANKSGASWTDMQAWCRDNIKEKESTKEEKLADNVKRYCTFNIGDKLTNEIESSFGESDDKWKKAHEKLVASTDKISDPTLLAVKNTVNTSNAGNKAIKAWCTAAYESPYKLGDETFRNAEKFCIRLS</sequence>
<accession>F6FI73</accession>
<dbReference type="STRING" id="859194.MHF_0649"/>
<keyword evidence="1" id="KW-0732">Signal</keyword>
<feature type="chain" id="PRO_5003334119" description="Lipoprotein" evidence="1">
    <location>
        <begin position="23"/>
        <end position="203"/>
    </location>
</feature>